<dbReference type="GO" id="GO:1990961">
    <property type="term" value="P:xenobiotic detoxification by transmembrane export across the plasma membrane"/>
    <property type="evidence" value="ECO:0007669"/>
    <property type="project" value="UniProtKB-ARBA"/>
</dbReference>
<dbReference type="HAMAP" id="MF_01598">
    <property type="entry name" value="MdtJ"/>
    <property type="match status" value="1"/>
</dbReference>
<evidence type="ECO:0000256" key="2">
    <source>
        <dbReference type="ARBA" id="ARBA00011358"/>
    </source>
</evidence>
<keyword evidence="7 11" id="KW-1133">Transmembrane helix</keyword>
<dbReference type="GO" id="GO:0015199">
    <property type="term" value="F:amino-acid betaine transmembrane transporter activity"/>
    <property type="evidence" value="ECO:0007669"/>
    <property type="project" value="TreeGrafter"/>
</dbReference>
<keyword evidence="3 11" id="KW-0813">Transport</keyword>
<dbReference type="InterPro" id="IPR000390">
    <property type="entry name" value="Small_drug/metabolite_transptr"/>
</dbReference>
<dbReference type="InterPro" id="IPR037185">
    <property type="entry name" value="EmrE-like"/>
</dbReference>
<evidence type="ECO:0000256" key="9">
    <source>
        <dbReference type="ARBA" id="ARBA00037615"/>
    </source>
</evidence>
<proteinExistence type="inferred from homology"/>
<feature type="transmembrane region" description="Helical" evidence="11">
    <location>
        <begin position="85"/>
        <end position="101"/>
    </location>
</feature>
<evidence type="ECO:0000256" key="8">
    <source>
        <dbReference type="ARBA" id="ARBA00023136"/>
    </source>
</evidence>
<dbReference type="PANTHER" id="PTHR30561:SF2">
    <property type="entry name" value="SPERMIDINE EXPORT PROTEIN MDTJ"/>
    <property type="match status" value="1"/>
</dbReference>
<dbReference type="InterPro" id="IPR045324">
    <property type="entry name" value="Small_multidrug_res"/>
</dbReference>
<evidence type="ECO:0000256" key="6">
    <source>
        <dbReference type="ARBA" id="ARBA00022692"/>
    </source>
</evidence>
<keyword evidence="8 11" id="KW-0472">Membrane</keyword>
<organism evidence="12 13">
    <name type="scientific">Providencia stuartii (strain MRSN 2154)</name>
    <dbReference type="NCBI Taxonomy" id="1157951"/>
    <lineage>
        <taxon>Bacteria</taxon>
        <taxon>Pseudomonadati</taxon>
        <taxon>Pseudomonadota</taxon>
        <taxon>Gammaproteobacteria</taxon>
        <taxon>Enterobacterales</taxon>
        <taxon>Morganellaceae</taxon>
        <taxon>Providencia</taxon>
    </lineage>
</organism>
<dbReference type="PATRIC" id="fig|1157951.4.peg.4091"/>
<gene>
    <name evidence="11" type="primary">mdtJ</name>
    <name evidence="12" type="ordered locus">S70_20350</name>
</gene>
<dbReference type="GO" id="GO:0015606">
    <property type="term" value="F:spermidine transmembrane transporter activity"/>
    <property type="evidence" value="ECO:0007669"/>
    <property type="project" value="UniProtKB-UniRule"/>
</dbReference>
<feature type="transmembrane region" description="Helical" evidence="11">
    <location>
        <begin position="58"/>
        <end position="79"/>
    </location>
</feature>
<protein>
    <recommendedName>
        <fullName evidence="11">Spermidine export protein MdtJ</fullName>
    </recommendedName>
</protein>
<dbReference type="GO" id="GO:0015220">
    <property type="term" value="F:choline transmembrane transporter activity"/>
    <property type="evidence" value="ECO:0007669"/>
    <property type="project" value="TreeGrafter"/>
</dbReference>
<reference evidence="12 13" key="1">
    <citation type="journal article" date="2012" name="J. Bacteriol.">
        <title>Complete Genome Sequence of Providencia stuartii Clinical Isolate MRSN 2154.</title>
        <authorList>
            <person name="Clifford R.J."/>
            <person name="Hang J."/>
            <person name="Riley M.C."/>
            <person name="Onmus-Leone F."/>
            <person name="Kuschner R.A."/>
            <person name="Lesho E.P."/>
            <person name="Waterman P.E."/>
        </authorList>
    </citation>
    <scope>NUCLEOTIDE SEQUENCE [LARGE SCALE GENOMIC DNA]</scope>
    <source>
        <strain evidence="12 13">MRSN 2154</strain>
    </source>
</reference>
<comment type="similarity">
    <text evidence="11">Belongs to the drug/metabolite transporter (DMT) superfamily. Small multidrug resistance (SMR) (TC 2.A.7.1) family. MdtJ subfamily.</text>
</comment>
<evidence type="ECO:0000256" key="10">
    <source>
        <dbReference type="ARBA" id="ARBA00038151"/>
    </source>
</evidence>
<dbReference type="GO" id="GO:0005886">
    <property type="term" value="C:plasma membrane"/>
    <property type="evidence" value="ECO:0007669"/>
    <property type="project" value="UniProtKB-SubCell"/>
</dbReference>
<dbReference type="Gene3D" id="1.10.3730.20">
    <property type="match status" value="1"/>
</dbReference>
<comment type="function">
    <text evidence="9">Guanidinium ion exporter. Couples guanidinium export to the proton motive force, exchanging one guanidinium ion for two protons.</text>
</comment>
<sequence>MIYWIFLALAIITEVIGTLSMKHASVSGDFTGMAVMYVMIASSYILLAVAVKKVALGVAYALWEGIGILFITTFSVLWFGESLSPMKIGGLVLLIAGIGLIKSGTKKSTVTQSAQKVKEAAGRAVSAVKSGGLAQERAKTEA</sequence>
<dbReference type="SUPFAM" id="SSF103481">
    <property type="entry name" value="Multidrug resistance efflux transporter EmrE"/>
    <property type="match status" value="1"/>
</dbReference>
<name>A0A140STB0_PROSM</name>
<accession>A0A140STB0</accession>
<comment type="caution">
    <text evidence="11">Lacks conserved residue(s) required for the propagation of feature annotation.</text>
</comment>
<evidence type="ECO:0000256" key="4">
    <source>
        <dbReference type="ARBA" id="ARBA00022475"/>
    </source>
</evidence>
<dbReference type="AlphaFoldDB" id="A0A140STB0"/>
<comment type="subunit">
    <text evidence="2 11">Forms a complex with MdtI.</text>
</comment>
<evidence type="ECO:0000256" key="7">
    <source>
        <dbReference type="ARBA" id="ARBA00022989"/>
    </source>
</evidence>
<dbReference type="KEGG" id="psi:S70_20350"/>
<dbReference type="OrthoDB" id="9808638at2"/>
<dbReference type="RefSeq" id="WP_004919496.1">
    <property type="nucleotide sequence ID" value="NC_017731.1"/>
</dbReference>
<reference evidence="13" key="2">
    <citation type="submission" date="2012-04" db="EMBL/GenBank/DDBJ databases">
        <title>Complete genome sequence of Providencia stuartii clinical isolate MRSN 2154.</title>
        <authorList>
            <person name="Clifford R.J."/>
            <person name="Hang J."/>
            <person name="Riley M.C."/>
            <person name="Onmus-Leone F."/>
            <person name="Kuschner R.A."/>
            <person name="Lesho E.P."/>
            <person name="Waterman P.E."/>
        </authorList>
    </citation>
    <scope>NUCLEOTIDE SEQUENCE [LARGE SCALE GENOMIC DNA]</scope>
    <source>
        <strain evidence="13">MRSN 2154</strain>
    </source>
</reference>
<comment type="subcellular location">
    <subcellularLocation>
        <location evidence="1 11">Cell inner membrane</location>
        <topology evidence="1 11">Multi-pass membrane protein</topology>
    </subcellularLocation>
</comment>
<feature type="transmembrane region" description="Helical" evidence="11">
    <location>
        <begin position="33"/>
        <end position="51"/>
    </location>
</feature>
<dbReference type="GO" id="GO:0015297">
    <property type="term" value="F:antiporter activity"/>
    <property type="evidence" value="ECO:0007669"/>
    <property type="project" value="TreeGrafter"/>
</dbReference>
<dbReference type="Proteomes" id="UP000005012">
    <property type="component" value="Chromosome"/>
</dbReference>
<evidence type="ECO:0000256" key="3">
    <source>
        <dbReference type="ARBA" id="ARBA00022448"/>
    </source>
</evidence>
<dbReference type="PANTHER" id="PTHR30561">
    <property type="entry name" value="SMR FAMILY PROTON-DEPENDENT DRUG EFFLUX TRANSPORTER SUGE"/>
    <property type="match status" value="1"/>
</dbReference>
<dbReference type="EMBL" id="CP003488">
    <property type="protein sequence ID" value="AFH95854.1"/>
    <property type="molecule type" value="Genomic_DNA"/>
</dbReference>
<evidence type="ECO:0000256" key="11">
    <source>
        <dbReference type="HAMAP-Rule" id="MF_01598"/>
    </source>
</evidence>
<evidence type="ECO:0000256" key="5">
    <source>
        <dbReference type="ARBA" id="ARBA00022519"/>
    </source>
</evidence>
<dbReference type="GO" id="GO:0031460">
    <property type="term" value="P:glycine betaine transport"/>
    <property type="evidence" value="ECO:0007669"/>
    <property type="project" value="TreeGrafter"/>
</dbReference>
<evidence type="ECO:0000313" key="12">
    <source>
        <dbReference type="EMBL" id="AFH95854.1"/>
    </source>
</evidence>
<dbReference type="NCBIfam" id="NF007767">
    <property type="entry name" value="PRK10452.1"/>
    <property type="match status" value="1"/>
</dbReference>
<keyword evidence="4 11" id="KW-1003">Cell membrane</keyword>
<keyword evidence="6 11" id="KW-0812">Transmembrane</keyword>
<comment type="similarity">
    <text evidence="10">Belongs to the drug/metabolite transporter (DMT) superfamily. Small multidrug resistance (SMR) (TC 2.A.7.1) family. Gdx/SugE subfamily.</text>
</comment>
<dbReference type="HOGENOM" id="CLU_133067_0_0_6"/>
<dbReference type="GeneID" id="93519417"/>
<keyword evidence="5 11" id="KW-0997">Cell inner membrane</keyword>
<comment type="function">
    <text evidence="11">Catalyzes the excretion of spermidine.</text>
</comment>
<evidence type="ECO:0000256" key="1">
    <source>
        <dbReference type="ARBA" id="ARBA00004429"/>
    </source>
</evidence>
<dbReference type="FunFam" id="1.10.3730.20:FF:000001">
    <property type="entry name" value="Quaternary ammonium compound resistance transporter SugE"/>
    <property type="match status" value="1"/>
</dbReference>
<dbReference type="Pfam" id="PF00893">
    <property type="entry name" value="Multi_Drug_Res"/>
    <property type="match status" value="1"/>
</dbReference>
<dbReference type="InterPro" id="IPR023740">
    <property type="entry name" value="Spermidine_export_MdtJ"/>
</dbReference>
<evidence type="ECO:0000313" key="13">
    <source>
        <dbReference type="Proteomes" id="UP000005012"/>
    </source>
</evidence>